<dbReference type="SUPFAM" id="SSF53850">
    <property type="entry name" value="Periplasmic binding protein-like II"/>
    <property type="match status" value="1"/>
</dbReference>
<evidence type="ECO:0000256" key="1">
    <source>
        <dbReference type="ARBA" id="ARBA00004418"/>
    </source>
</evidence>
<sequence length="300" mass="32511">MRHWFRASVLLAAVGLVGASSPASADEPLRIGMVQGMFRDIQPSMVMALARPFRSLMERQTGLTGDVEILADAQLMAKKINDQKLDLGVFHGFEYAWVKAKHPNLVPISVAMPQGGIVQAAIVVHSDSQAKKLDDLEGESILIPRGSKAHCILYLDVLRTGLPKTAARSVPKAGLTPEEALNAIAAGEYPAALVDASSFTAYQTLQPGAAKRLKILSKSEKFPPGVLLTRKGALNDGTLAKLRDGLNSAHKTAQYKPLMMMWNLQGFENPPADYDQQLEKCLQLYPVPSSPPSTETTKKE</sequence>
<evidence type="ECO:0000256" key="2">
    <source>
        <dbReference type="ARBA" id="ARBA00010742"/>
    </source>
</evidence>
<proteinExistence type="inferred from homology"/>
<feature type="chain" id="PRO_5022746776" description="ABC transporter substrate-binding protein" evidence="4">
    <location>
        <begin position="26"/>
        <end position="300"/>
    </location>
</feature>
<name>A0A5C1ACG7_9BACT</name>
<dbReference type="GO" id="GO:0042597">
    <property type="term" value="C:periplasmic space"/>
    <property type="evidence" value="ECO:0007669"/>
    <property type="project" value="UniProtKB-SubCell"/>
</dbReference>
<dbReference type="Gene3D" id="3.40.190.10">
    <property type="entry name" value="Periplasmic binding protein-like II"/>
    <property type="match status" value="2"/>
</dbReference>
<accession>A0A5C1ACG7</accession>
<protein>
    <recommendedName>
        <fullName evidence="7">ABC transporter substrate-binding protein</fullName>
    </recommendedName>
</protein>
<comment type="similarity">
    <text evidence="2">Belongs to the bacterial solute-binding protein SsuA/TauA family.</text>
</comment>
<dbReference type="PANTHER" id="PTHR30024">
    <property type="entry name" value="ALIPHATIC SULFONATES-BINDING PROTEIN-RELATED"/>
    <property type="match status" value="1"/>
</dbReference>
<dbReference type="KEGG" id="lrs:PX52LOC_03967"/>
<dbReference type="Proteomes" id="UP000324974">
    <property type="component" value="Chromosome"/>
</dbReference>
<evidence type="ECO:0008006" key="7">
    <source>
        <dbReference type="Google" id="ProtNLM"/>
    </source>
</evidence>
<organism evidence="5 6">
    <name type="scientific">Limnoglobus roseus</name>
    <dbReference type="NCBI Taxonomy" id="2598579"/>
    <lineage>
        <taxon>Bacteria</taxon>
        <taxon>Pseudomonadati</taxon>
        <taxon>Planctomycetota</taxon>
        <taxon>Planctomycetia</taxon>
        <taxon>Gemmatales</taxon>
        <taxon>Gemmataceae</taxon>
        <taxon>Limnoglobus</taxon>
    </lineage>
</organism>
<dbReference type="Pfam" id="PF12974">
    <property type="entry name" value="Phosphonate-bd"/>
    <property type="match status" value="1"/>
</dbReference>
<evidence type="ECO:0000313" key="5">
    <source>
        <dbReference type="EMBL" id="QEL16991.1"/>
    </source>
</evidence>
<evidence type="ECO:0000313" key="6">
    <source>
        <dbReference type="Proteomes" id="UP000324974"/>
    </source>
</evidence>
<keyword evidence="3 4" id="KW-0732">Signal</keyword>
<dbReference type="AlphaFoldDB" id="A0A5C1ACG7"/>
<comment type="subcellular location">
    <subcellularLocation>
        <location evidence="1">Periplasm</location>
    </subcellularLocation>
</comment>
<dbReference type="OrthoDB" id="273884at2"/>
<dbReference type="RefSeq" id="WP_149111652.1">
    <property type="nucleotide sequence ID" value="NZ_CP042425.1"/>
</dbReference>
<reference evidence="6" key="1">
    <citation type="submission" date="2019-08" db="EMBL/GenBank/DDBJ databases">
        <title>Limnoglobus roseus gen. nov., sp. nov., a novel freshwater planctomycete with a giant genome from the family Gemmataceae.</title>
        <authorList>
            <person name="Kulichevskaya I.S."/>
            <person name="Naumoff D.G."/>
            <person name="Miroshnikov K."/>
            <person name="Ivanova A."/>
            <person name="Philippov D.A."/>
            <person name="Hakobyan A."/>
            <person name="Rijpstra I.C."/>
            <person name="Sinninghe Damste J.S."/>
            <person name="Liesack W."/>
            <person name="Dedysh S.N."/>
        </authorList>
    </citation>
    <scope>NUCLEOTIDE SEQUENCE [LARGE SCALE GENOMIC DNA]</scope>
    <source>
        <strain evidence="6">PX52</strain>
    </source>
</reference>
<evidence type="ECO:0000256" key="3">
    <source>
        <dbReference type="ARBA" id="ARBA00022729"/>
    </source>
</evidence>
<dbReference type="EMBL" id="CP042425">
    <property type="protein sequence ID" value="QEL16991.1"/>
    <property type="molecule type" value="Genomic_DNA"/>
</dbReference>
<dbReference type="PANTHER" id="PTHR30024:SF47">
    <property type="entry name" value="TAURINE-BINDING PERIPLASMIC PROTEIN"/>
    <property type="match status" value="1"/>
</dbReference>
<gene>
    <name evidence="5" type="ORF">PX52LOC_03967</name>
</gene>
<feature type="signal peptide" evidence="4">
    <location>
        <begin position="1"/>
        <end position="25"/>
    </location>
</feature>
<keyword evidence="6" id="KW-1185">Reference proteome</keyword>
<evidence type="ECO:0000256" key="4">
    <source>
        <dbReference type="SAM" id="SignalP"/>
    </source>
</evidence>